<keyword evidence="2" id="KW-1185">Reference proteome</keyword>
<organism evidence="1 2">
    <name type="scientific">Thlaspi arvense</name>
    <name type="common">Field penny-cress</name>
    <dbReference type="NCBI Taxonomy" id="13288"/>
    <lineage>
        <taxon>Eukaryota</taxon>
        <taxon>Viridiplantae</taxon>
        <taxon>Streptophyta</taxon>
        <taxon>Embryophyta</taxon>
        <taxon>Tracheophyta</taxon>
        <taxon>Spermatophyta</taxon>
        <taxon>Magnoliopsida</taxon>
        <taxon>eudicotyledons</taxon>
        <taxon>Gunneridae</taxon>
        <taxon>Pentapetalae</taxon>
        <taxon>rosids</taxon>
        <taxon>malvids</taxon>
        <taxon>Brassicales</taxon>
        <taxon>Brassicaceae</taxon>
        <taxon>Thlaspideae</taxon>
        <taxon>Thlaspi</taxon>
    </lineage>
</organism>
<name>A0AAU9R840_THLAR</name>
<sequence length="255" mass="28098">MDFVDSETQSPEDFPHREAYYNTPPALAPECKSFKWKIQVIDTDGNIEGKMTTSKDVWKLETTKVIVQCDGDSGQPIGDSGGLLGSWLGQLSNDVNLLPINYSDWRVEALRELLSKNPQVTSNVPASLDDEYAQVFGPERSGRVRCIGRGPTPSKLLRRSVVRVAEIENSETIVELKAEVKGLGDQVKAMSTFIQQILGTSTSKQATAWALSFAAPFAHIQNPGFANIPVVPNLLGMDERVRVPTYPNSYELKPC</sequence>
<protein>
    <submittedName>
        <fullName evidence="1">Uncharacterized protein</fullName>
    </submittedName>
</protein>
<dbReference type="AlphaFoldDB" id="A0AAU9R840"/>
<accession>A0AAU9R840</accession>
<evidence type="ECO:0000313" key="1">
    <source>
        <dbReference type="EMBL" id="CAH2035775.1"/>
    </source>
</evidence>
<dbReference type="EMBL" id="OU466857">
    <property type="protein sequence ID" value="CAH2035775.1"/>
    <property type="molecule type" value="Genomic_DNA"/>
</dbReference>
<evidence type="ECO:0000313" key="2">
    <source>
        <dbReference type="Proteomes" id="UP000836841"/>
    </source>
</evidence>
<dbReference type="Proteomes" id="UP000836841">
    <property type="component" value="Chromosome 1"/>
</dbReference>
<proteinExistence type="predicted"/>
<reference evidence="1 2" key="1">
    <citation type="submission" date="2022-03" db="EMBL/GenBank/DDBJ databases">
        <authorList>
            <person name="Nunn A."/>
            <person name="Chopra R."/>
            <person name="Nunn A."/>
            <person name="Contreras Garrido A."/>
        </authorList>
    </citation>
    <scope>NUCLEOTIDE SEQUENCE [LARGE SCALE GENOMIC DNA]</scope>
</reference>
<gene>
    <name evidence="1" type="ORF">TAV2_LOCUS3280</name>
</gene>